<organism evidence="4 6">
    <name type="scientific">Cannabis sativa</name>
    <name type="common">Hemp</name>
    <name type="synonym">Marijuana</name>
    <dbReference type="NCBI Taxonomy" id="3483"/>
    <lineage>
        <taxon>Eukaryota</taxon>
        <taxon>Viridiplantae</taxon>
        <taxon>Streptophyta</taxon>
        <taxon>Embryophyta</taxon>
        <taxon>Tracheophyta</taxon>
        <taxon>Spermatophyta</taxon>
        <taxon>Magnoliopsida</taxon>
        <taxon>eudicotyledons</taxon>
        <taxon>Gunneridae</taxon>
        <taxon>Pentapetalae</taxon>
        <taxon>rosids</taxon>
        <taxon>fabids</taxon>
        <taxon>Rosales</taxon>
        <taxon>Cannabaceae</taxon>
        <taxon>Cannabis</taxon>
    </lineage>
</organism>
<sequence length="671" mass="77584">MGHERVHMLMLVKDAKKLWDLWNLRGCLISSLLLQALLILFASFRKRCKNHFLHLFILSFYVLAEWIAAYALGQTVQTSSSDIDDPNKSGELYLFWAQFLLLHLSGPDNIISSSPGDNVLWLKQLLRLIFQVLATVLSFVLITVAKINELQIPTIIVFCVAIIKCLERVKALLNSSCDRFAEALLPKPDPGLDYEDAVAMYSSERVTSNVQVCEMALNGSTNKNKGYGNIGIPSYVEENNEIHWLLVADSFFKEFKLLFSGSFLSNEHRKASREYFLKCKSPKAFRLVEFELSFLHDLMHTKVTVLQNKFAHLCRSICWFSVLTAFVFFKKAEKKGYDEFDVKLTYYLLVGTIALDFISLIKLIFRSITRLPWMGHFIPSLILKRKHWSRSVFQSSMLKLCLYQSHTWGFYRLAGYIIGSTIIIDRMRLWFSSSVVVTHDLEEFIFDELKKKSKKNEGLEDAIEACKDRGFSVLFPHCLAYVKLEWSIREFQYLDSLLLWHLATDLCYHDHDLDKYRTNNKHAKFCKLLSDYMFYLLAMQPTMLSQDLGNWLVVFQDTQEEAKRFFKKYTISRHMEGCQKLISVGTKYRPGLVKRSKSKSLLFDACILSCQLGQVDNHWELMAQVWIELMCFAAINCSPAIHALQSSKGGELLTFTWLLMNHLGLGMQFSE</sequence>
<accession>A0A7J6HQD8</accession>
<evidence type="ECO:0000313" key="3">
    <source>
        <dbReference type="EMBL" id="KAF4385761.1"/>
    </source>
</evidence>
<evidence type="ECO:0000256" key="1">
    <source>
        <dbReference type="SAM" id="Phobius"/>
    </source>
</evidence>
<feature type="domain" description="DUF4220" evidence="2">
    <location>
        <begin position="59"/>
        <end position="399"/>
    </location>
</feature>
<feature type="transmembrane region" description="Helical" evidence="1">
    <location>
        <begin position="53"/>
        <end position="73"/>
    </location>
</feature>
<keyword evidence="6" id="KW-1185">Reference proteome</keyword>
<dbReference type="PANTHER" id="PTHR31325">
    <property type="entry name" value="OS01G0798800 PROTEIN-RELATED"/>
    <property type="match status" value="1"/>
</dbReference>
<keyword evidence="1" id="KW-1133">Transmembrane helix</keyword>
<dbReference type="EMBL" id="JAATIP010000044">
    <property type="protein sequence ID" value="KAF4385761.1"/>
    <property type="molecule type" value="Genomic_DNA"/>
</dbReference>
<evidence type="ECO:0000259" key="2">
    <source>
        <dbReference type="Pfam" id="PF13968"/>
    </source>
</evidence>
<evidence type="ECO:0000313" key="4">
    <source>
        <dbReference type="EMBL" id="KAF4397486.1"/>
    </source>
</evidence>
<reference evidence="5 6" key="1">
    <citation type="journal article" date="2020" name="bioRxiv">
        <title>Sequence and annotation of 42 cannabis genomes reveals extensive copy number variation in cannabinoid synthesis and pathogen resistance genes.</title>
        <authorList>
            <person name="Mckernan K.J."/>
            <person name="Helbert Y."/>
            <person name="Kane L.T."/>
            <person name="Ebling H."/>
            <person name="Zhang L."/>
            <person name="Liu B."/>
            <person name="Eaton Z."/>
            <person name="Mclaughlin S."/>
            <person name="Kingan S."/>
            <person name="Baybayan P."/>
            <person name="Concepcion G."/>
            <person name="Jordan M."/>
            <person name="Riva A."/>
            <person name="Barbazuk W."/>
            <person name="Harkins T."/>
        </authorList>
    </citation>
    <scope>NUCLEOTIDE SEQUENCE [LARGE SCALE GENOMIC DNA]</scope>
    <source>
        <strain evidence="5 6">cv. Jamaican Lion 4</strain>
        <strain evidence="4">Father</strain>
        <strain evidence="3">Mother</strain>
        <tissue evidence="4">Leaf</tissue>
    </source>
</reference>
<feature type="transmembrane region" description="Helical" evidence="1">
    <location>
        <begin position="344"/>
        <end position="365"/>
    </location>
</feature>
<evidence type="ECO:0000313" key="5">
    <source>
        <dbReference type="Proteomes" id="UP000525078"/>
    </source>
</evidence>
<dbReference type="InterPro" id="IPR007658">
    <property type="entry name" value="DUF594"/>
</dbReference>
<keyword evidence="1" id="KW-0812">Transmembrane</keyword>
<dbReference type="EMBL" id="JAATIQ010000033">
    <property type="protein sequence ID" value="KAF4397486.1"/>
    <property type="molecule type" value="Genomic_DNA"/>
</dbReference>
<keyword evidence="1" id="KW-0472">Membrane</keyword>
<dbReference type="Pfam" id="PF13968">
    <property type="entry name" value="DUF4220"/>
    <property type="match status" value="1"/>
</dbReference>
<dbReference type="InterPro" id="IPR025315">
    <property type="entry name" value="DUF4220"/>
</dbReference>
<dbReference type="Proteomes" id="UP000583929">
    <property type="component" value="Unassembled WGS sequence"/>
</dbReference>
<dbReference type="AlphaFoldDB" id="A0A7J6HQD8"/>
<protein>
    <recommendedName>
        <fullName evidence="2">DUF4220 domain-containing protein</fullName>
    </recommendedName>
</protein>
<comment type="caution">
    <text evidence="4">The sequence shown here is derived from an EMBL/GenBank/DDBJ whole genome shotgun (WGS) entry which is preliminary data.</text>
</comment>
<feature type="transmembrane region" description="Helical" evidence="1">
    <location>
        <begin position="125"/>
        <end position="144"/>
    </location>
</feature>
<name>A0A7J6HQD8_CANSA</name>
<dbReference type="Pfam" id="PF04578">
    <property type="entry name" value="DUF594"/>
    <property type="match status" value="1"/>
</dbReference>
<feature type="transmembrane region" description="Helical" evidence="1">
    <location>
        <begin position="310"/>
        <end position="329"/>
    </location>
</feature>
<feature type="transmembrane region" description="Helical" evidence="1">
    <location>
        <begin position="22"/>
        <end position="41"/>
    </location>
</feature>
<proteinExistence type="predicted"/>
<evidence type="ECO:0000313" key="6">
    <source>
        <dbReference type="Proteomes" id="UP000583929"/>
    </source>
</evidence>
<gene>
    <name evidence="3" type="ORF">F8388_010317</name>
    <name evidence="4" type="ORF">G4B88_027226</name>
</gene>
<dbReference type="Proteomes" id="UP000525078">
    <property type="component" value="Unassembled WGS sequence"/>
</dbReference>